<protein>
    <submittedName>
        <fullName evidence="2">Uncharacterized protein</fullName>
    </submittedName>
</protein>
<sequence>MCQWSRENRTPPGTLIARTGRRPGPSSREQDAARDLHHQLDDGLVLDPKRDQRRLVVVQLLVGEDEAQSFPIPSRVTRCGRV</sequence>
<name>A0A9Q0DBV8_9TELE</name>
<evidence type="ECO:0000256" key="1">
    <source>
        <dbReference type="SAM" id="MobiDB-lite"/>
    </source>
</evidence>
<organism evidence="2 3">
    <name type="scientific">Muraenolepis orangiensis</name>
    <name type="common">Patagonian moray cod</name>
    <dbReference type="NCBI Taxonomy" id="630683"/>
    <lineage>
        <taxon>Eukaryota</taxon>
        <taxon>Metazoa</taxon>
        <taxon>Chordata</taxon>
        <taxon>Craniata</taxon>
        <taxon>Vertebrata</taxon>
        <taxon>Euteleostomi</taxon>
        <taxon>Actinopterygii</taxon>
        <taxon>Neopterygii</taxon>
        <taxon>Teleostei</taxon>
        <taxon>Neoteleostei</taxon>
        <taxon>Acanthomorphata</taxon>
        <taxon>Zeiogadaria</taxon>
        <taxon>Gadariae</taxon>
        <taxon>Gadiformes</taxon>
        <taxon>Muraenolepidoidei</taxon>
        <taxon>Muraenolepididae</taxon>
        <taxon>Muraenolepis</taxon>
    </lineage>
</organism>
<reference evidence="2" key="1">
    <citation type="submission" date="2022-07" db="EMBL/GenBank/DDBJ databases">
        <title>Chromosome-level genome of Muraenolepis orangiensis.</title>
        <authorList>
            <person name="Kim J."/>
        </authorList>
    </citation>
    <scope>NUCLEOTIDE SEQUENCE</scope>
    <source>
        <strain evidence="2">KU_S4_2022</strain>
        <tissue evidence="2">Muscle</tissue>
    </source>
</reference>
<proteinExistence type="predicted"/>
<comment type="caution">
    <text evidence="2">The sequence shown here is derived from an EMBL/GenBank/DDBJ whole genome shotgun (WGS) entry which is preliminary data.</text>
</comment>
<keyword evidence="3" id="KW-1185">Reference proteome</keyword>
<dbReference type="AlphaFoldDB" id="A0A9Q0DBV8"/>
<feature type="region of interest" description="Disordered" evidence="1">
    <location>
        <begin position="1"/>
        <end position="33"/>
    </location>
</feature>
<accession>A0A9Q0DBV8</accession>
<evidence type="ECO:0000313" key="2">
    <source>
        <dbReference type="EMBL" id="KAJ3585367.1"/>
    </source>
</evidence>
<dbReference type="EMBL" id="JANIIK010000118">
    <property type="protein sequence ID" value="KAJ3585367.1"/>
    <property type="molecule type" value="Genomic_DNA"/>
</dbReference>
<dbReference type="Proteomes" id="UP001148018">
    <property type="component" value="Unassembled WGS sequence"/>
</dbReference>
<gene>
    <name evidence="2" type="ORF">NHX12_014088</name>
</gene>
<evidence type="ECO:0000313" key="3">
    <source>
        <dbReference type="Proteomes" id="UP001148018"/>
    </source>
</evidence>